<accession>A0A9D2HW21</accession>
<reference evidence="3" key="1">
    <citation type="journal article" date="2021" name="PeerJ">
        <title>Extensive microbial diversity within the chicken gut microbiome revealed by metagenomics and culture.</title>
        <authorList>
            <person name="Gilroy R."/>
            <person name="Ravi A."/>
            <person name="Getino M."/>
            <person name="Pursley I."/>
            <person name="Horton D.L."/>
            <person name="Alikhan N.F."/>
            <person name="Baker D."/>
            <person name="Gharbi K."/>
            <person name="Hall N."/>
            <person name="Watson M."/>
            <person name="Adriaenssens E.M."/>
            <person name="Foster-Nyarko E."/>
            <person name="Jarju S."/>
            <person name="Secka A."/>
            <person name="Antonio M."/>
            <person name="Oren A."/>
            <person name="Chaudhuri R.R."/>
            <person name="La Ragione R."/>
            <person name="Hildebrand F."/>
            <person name="Pallen M.J."/>
        </authorList>
    </citation>
    <scope>NUCLEOTIDE SEQUENCE</scope>
    <source>
        <strain evidence="3">ChiHjej12B11-9795</strain>
    </source>
</reference>
<evidence type="ECO:0000256" key="1">
    <source>
        <dbReference type="ARBA" id="ARBA00022729"/>
    </source>
</evidence>
<comment type="caution">
    <text evidence="3">The sequence shown here is derived from an EMBL/GenBank/DDBJ whole genome shotgun (WGS) entry which is preliminary data.</text>
</comment>
<dbReference type="InterPro" id="IPR011250">
    <property type="entry name" value="OMP/PagP_B-barrel"/>
</dbReference>
<keyword evidence="1" id="KW-0732">Signal</keyword>
<evidence type="ECO:0000259" key="2">
    <source>
        <dbReference type="Pfam" id="PF13505"/>
    </source>
</evidence>
<dbReference type="SUPFAM" id="SSF56925">
    <property type="entry name" value="OMPA-like"/>
    <property type="match status" value="1"/>
</dbReference>
<dbReference type="InterPro" id="IPR027385">
    <property type="entry name" value="Beta-barrel_OMP"/>
</dbReference>
<gene>
    <name evidence="3" type="ORF">H9950_09145</name>
</gene>
<name>A0A9D2HW21_9BACE</name>
<organism evidence="3 4">
    <name type="scientific">Candidatus Bacteroides avicola</name>
    <dbReference type="NCBI Taxonomy" id="2838468"/>
    <lineage>
        <taxon>Bacteria</taxon>
        <taxon>Pseudomonadati</taxon>
        <taxon>Bacteroidota</taxon>
        <taxon>Bacteroidia</taxon>
        <taxon>Bacteroidales</taxon>
        <taxon>Bacteroidaceae</taxon>
        <taxon>Bacteroides</taxon>
    </lineage>
</organism>
<proteinExistence type="predicted"/>
<dbReference type="Gene3D" id="2.40.160.20">
    <property type="match status" value="1"/>
</dbReference>
<dbReference type="EMBL" id="DWZI01000043">
    <property type="protein sequence ID" value="HJA86334.1"/>
    <property type="molecule type" value="Genomic_DNA"/>
</dbReference>
<protein>
    <submittedName>
        <fullName evidence="3">Porin family protein</fullName>
    </submittedName>
</protein>
<evidence type="ECO:0000313" key="3">
    <source>
        <dbReference type="EMBL" id="HJA86334.1"/>
    </source>
</evidence>
<reference evidence="3" key="2">
    <citation type="submission" date="2021-04" db="EMBL/GenBank/DDBJ databases">
        <authorList>
            <person name="Gilroy R."/>
        </authorList>
    </citation>
    <scope>NUCLEOTIDE SEQUENCE</scope>
    <source>
        <strain evidence="3">ChiHjej12B11-9795</strain>
    </source>
</reference>
<evidence type="ECO:0000313" key="4">
    <source>
        <dbReference type="Proteomes" id="UP000823862"/>
    </source>
</evidence>
<sequence length="155" mass="17706">MELNIGHAHTYYHDDDGVYTILSPRLGYQFNDRWSAGIKYIGEINNDLQYHTGGIYAQYNFWQKNRFKTFVEGAFTLGVAEEGLDGGNDDGTDLEAGFSFGASYTLSNHFNLLLRYLYVGFSHSVRVHQKACWGDHNFILDANLSRLQIGVQYIF</sequence>
<dbReference type="Proteomes" id="UP000823862">
    <property type="component" value="Unassembled WGS sequence"/>
</dbReference>
<dbReference type="Pfam" id="PF13505">
    <property type="entry name" value="OMP_b-brl"/>
    <property type="match status" value="1"/>
</dbReference>
<feature type="domain" description="Outer membrane protein beta-barrel" evidence="2">
    <location>
        <begin position="4"/>
        <end position="155"/>
    </location>
</feature>
<dbReference type="AlphaFoldDB" id="A0A9D2HW21"/>